<evidence type="ECO:0000256" key="1">
    <source>
        <dbReference type="SAM" id="Phobius"/>
    </source>
</evidence>
<dbReference type="Proteomes" id="UP001054801">
    <property type="component" value="Chromosome"/>
</dbReference>
<feature type="transmembrane region" description="Helical" evidence="1">
    <location>
        <begin position="164"/>
        <end position="180"/>
    </location>
</feature>
<feature type="transmembrane region" description="Helical" evidence="1">
    <location>
        <begin position="319"/>
        <end position="342"/>
    </location>
</feature>
<feature type="transmembrane region" description="Helical" evidence="1">
    <location>
        <begin position="354"/>
        <end position="372"/>
    </location>
</feature>
<feature type="transmembrane region" description="Helical" evidence="1">
    <location>
        <begin position="85"/>
        <end position="103"/>
    </location>
</feature>
<gene>
    <name evidence="2" type="ORF">L2Y54_20830</name>
</gene>
<feature type="transmembrane region" description="Helical" evidence="1">
    <location>
        <begin position="378"/>
        <end position="398"/>
    </location>
</feature>
<evidence type="ECO:0008006" key="4">
    <source>
        <dbReference type="Google" id="ProtNLM"/>
    </source>
</evidence>
<feature type="transmembrane region" description="Helical" evidence="1">
    <location>
        <begin position="292"/>
        <end position="313"/>
    </location>
</feature>
<feature type="transmembrane region" description="Helical" evidence="1">
    <location>
        <begin position="135"/>
        <end position="152"/>
    </location>
</feature>
<dbReference type="RefSeq" id="WP_236498783.1">
    <property type="nucleotide sequence ID" value="NZ_CP091244.1"/>
</dbReference>
<dbReference type="EMBL" id="CP091244">
    <property type="protein sequence ID" value="UJS24348.1"/>
    <property type="molecule type" value="Genomic_DNA"/>
</dbReference>
<sequence>MLTSAALVLLLINIGFLCWYLFVGYQAYFHSDSAIKVLLAREIILVGDYFPSDWNYVNKDLFVLFGHTFVIPLLTFLPAGYTAHALSGLVSSMLILSGIWLLTSIMALSMAHRLLVVAIVTAGISGLMAENLFGQVAYGTIVYFSCYCVYFSWRFIEAPQGRKWLWGVALFVVISLAFWSNPQRGLVSYGIPLLVAALIFWLRGRDSNTDYQQSGVRLLMSIVFTGIVIGTLIHLQTLSGVNNVSGAGNAHWLSYDLMLRNFALALRGYFAIFGGLPMAGTPVVSATGFYEAIRLIAALVLLGLIPIAIFRALQQKNGLAFLGLFTLIAFLGAFFFQVTTTVPDMNDSIQSSRYLVPSLVLVMVIVLVQPFNLKKPDLFTVSVAFISVIFATSAYPTYVASDPYSNTNWNTSKQYTSQHTALIEFLAEQNLKYGYGTYWNAGVISVLSNENVLVRQILIDEGIPKPMHLLSSKRWFRPSAWQGETFLLLSQQEATAIDWGHLASYAVKPTRELAFGDYRMYVFAENIAKHLPGWDSR</sequence>
<name>A0ABY3SYZ9_9GAMM</name>
<keyword evidence="3" id="KW-1185">Reference proteome</keyword>
<feature type="transmembrane region" description="Helical" evidence="1">
    <location>
        <begin position="216"/>
        <end position="237"/>
    </location>
</feature>
<keyword evidence="1" id="KW-0472">Membrane</keyword>
<feature type="transmembrane region" description="Helical" evidence="1">
    <location>
        <begin position="61"/>
        <end position="79"/>
    </location>
</feature>
<accession>A0ABY3SYZ9</accession>
<feature type="transmembrane region" description="Helical" evidence="1">
    <location>
        <begin position="257"/>
        <end position="280"/>
    </location>
</feature>
<proteinExistence type="predicted"/>
<keyword evidence="1" id="KW-1133">Transmembrane helix</keyword>
<keyword evidence="1" id="KW-0812">Transmembrane</keyword>
<reference evidence="2" key="1">
    <citation type="journal article" date="2022" name="Microorganisms">
        <title>Two New Species of Filamentous Sulfur Bacteria of the Genus Thiothrix, Thiothrix winogradskyi sp. nov. and 'Candidatus Thiothrix sulfatifontis' sp. nov.</title>
        <authorList>
            <person name="Ravin N.V."/>
            <person name="Rossetti S."/>
            <person name="Beletsky A.V."/>
            <person name="Kadnikov V.V."/>
            <person name="Rudenko T.S."/>
            <person name="Smolyakov D.D."/>
            <person name="Moskvitina M.I."/>
            <person name="Gureeva M.V."/>
            <person name="Mardanov A.V."/>
            <person name="Grabovich M.Y."/>
        </authorList>
    </citation>
    <scope>NUCLEOTIDE SEQUENCE</scope>
    <source>
        <strain evidence="2">CT3</strain>
    </source>
</reference>
<evidence type="ECO:0000313" key="2">
    <source>
        <dbReference type="EMBL" id="UJS24348.1"/>
    </source>
</evidence>
<feature type="transmembrane region" description="Helical" evidence="1">
    <location>
        <begin position="6"/>
        <end position="28"/>
    </location>
</feature>
<organism evidence="2 3">
    <name type="scientific">Thiothrix winogradskyi</name>
    <dbReference type="NCBI Taxonomy" id="96472"/>
    <lineage>
        <taxon>Bacteria</taxon>
        <taxon>Pseudomonadati</taxon>
        <taxon>Pseudomonadota</taxon>
        <taxon>Gammaproteobacteria</taxon>
        <taxon>Thiotrichales</taxon>
        <taxon>Thiotrichaceae</taxon>
        <taxon>Thiothrix</taxon>
    </lineage>
</organism>
<protein>
    <recommendedName>
        <fullName evidence="4">Glycosyltransferase RgtA/B/C/D-like domain-containing protein</fullName>
    </recommendedName>
</protein>
<feature type="transmembrane region" description="Helical" evidence="1">
    <location>
        <begin position="186"/>
        <end position="204"/>
    </location>
</feature>
<evidence type="ECO:0000313" key="3">
    <source>
        <dbReference type="Proteomes" id="UP001054801"/>
    </source>
</evidence>